<sequence>MASIMAKVPPGGVITNTGSITTTGGGAGDASVYVHGNGDGTIVNNSGTMSSASMASISTRHVPKAIRSITRPGAHFGQHGGGD</sequence>
<accession>A0A379WR92</accession>
<dbReference type="Proteomes" id="UP000254712">
    <property type="component" value="Unassembled WGS sequence"/>
</dbReference>
<evidence type="ECO:0000313" key="3">
    <source>
        <dbReference type="Proteomes" id="UP000254712"/>
    </source>
</evidence>
<reference evidence="2 3" key="1">
    <citation type="submission" date="2018-06" db="EMBL/GenBank/DDBJ databases">
        <authorList>
            <consortium name="Pathogen Informatics"/>
            <person name="Doyle S."/>
        </authorList>
    </citation>
    <scope>NUCLEOTIDE SEQUENCE [LARGE SCALE GENOMIC DNA]</scope>
    <source>
        <strain evidence="2 3">NCTC8261</strain>
    </source>
</reference>
<feature type="region of interest" description="Disordered" evidence="1">
    <location>
        <begin position="1"/>
        <end position="21"/>
    </location>
</feature>
<evidence type="ECO:0000256" key="1">
    <source>
        <dbReference type="SAM" id="MobiDB-lite"/>
    </source>
</evidence>
<dbReference type="EMBL" id="UGXT01000002">
    <property type="protein sequence ID" value="SUH36148.1"/>
    <property type="molecule type" value="Genomic_DNA"/>
</dbReference>
<feature type="compositionally biased region" description="Low complexity" evidence="1">
    <location>
        <begin position="11"/>
        <end position="21"/>
    </location>
</feature>
<name>A0A379WR92_SALET</name>
<gene>
    <name evidence="2" type="ORF">NCTC8261_02397</name>
</gene>
<dbReference type="AlphaFoldDB" id="A0A379WR92"/>
<evidence type="ECO:0000313" key="2">
    <source>
        <dbReference type="EMBL" id="SUH36148.1"/>
    </source>
</evidence>
<organism evidence="2 3">
    <name type="scientific">Salmonella enterica I</name>
    <dbReference type="NCBI Taxonomy" id="59201"/>
    <lineage>
        <taxon>Bacteria</taxon>
        <taxon>Pseudomonadati</taxon>
        <taxon>Pseudomonadota</taxon>
        <taxon>Gammaproteobacteria</taxon>
        <taxon>Enterobacterales</taxon>
        <taxon>Enterobacteriaceae</taxon>
        <taxon>Salmonella</taxon>
    </lineage>
</organism>
<protein>
    <submittedName>
        <fullName evidence="2">ShdA</fullName>
    </submittedName>
</protein>
<proteinExistence type="predicted"/>